<reference evidence="1 2" key="1">
    <citation type="journal article" date="2013" name="Antonie Van Leeuwenhoek">
        <title>Dongia rigui sp. nov., isolated from freshwater of a large wetland in Korea.</title>
        <authorList>
            <person name="Baik K.S."/>
            <person name="Hwang Y.M."/>
            <person name="Choi J.S."/>
            <person name="Kwon J."/>
            <person name="Seong C.N."/>
        </authorList>
    </citation>
    <scope>NUCLEOTIDE SEQUENCE [LARGE SCALE GENOMIC DNA]</scope>
    <source>
        <strain evidence="1 2">04SU4-P</strain>
    </source>
</reference>
<proteinExistence type="predicted"/>
<dbReference type="Proteomes" id="UP001271769">
    <property type="component" value="Unassembled WGS sequence"/>
</dbReference>
<name>A0ABU5DZU7_9PROT</name>
<sequence length="148" mass="16653">MKTLSDVYQCASTVAVARFVVDIFDPLPHGYPVNVPGVICTVSPENPDRARLSIDRGDLRLHIEFWSEGWAPMRPATPTLIEMAEDEAAGKLGAFSMDQLESDEFKQLAQQLTERNILWYGKGAAWNPLPEGSWLDIEFWFERLAGAR</sequence>
<accession>A0ABU5DZU7</accession>
<dbReference type="EMBL" id="JAXCLX010000002">
    <property type="protein sequence ID" value="MDY0872831.1"/>
    <property type="molecule type" value="Genomic_DNA"/>
</dbReference>
<keyword evidence="2" id="KW-1185">Reference proteome</keyword>
<protein>
    <submittedName>
        <fullName evidence="1">Uncharacterized protein</fullName>
    </submittedName>
</protein>
<evidence type="ECO:0000313" key="1">
    <source>
        <dbReference type="EMBL" id="MDY0872831.1"/>
    </source>
</evidence>
<dbReference type="RefSeq" id="WP_320501304.1">
    <property type="nucleotide sequence ID" value="NZ_JAXCLX010000002.1"/>
</dbReference>
<gene>
    <name evidence="1" type="ORF">SMD31_12895</name>
</gene>
<organism evidence="1 2">
    <name type="scientific">Dongia rigui</name>
    <dbReference type="NCBI Taxonomy" id="940149"/>
    <lineage>
        <taxon>Bacteria</taxon>
        <taxon>Pseudomonadati</taxon>
        <taxon>Pseudomonadota</taxon>
        <taxon>Alphaproteobacteria</taxon>
        <taxon>Rhodospirillales</taxon>
        <taxon>Dongiaceae</taxon>
        <taxon>Dongia</taxon>
    </lineage>
</organism>
<evidence type="ECO:0000313" key="2">
    <source>
        <dbReference type="Proteomes" id="UP001271769"/>
    </source>
</evidence>
<comment type="caution">
    <text evidence="1">The sequence shown here is derived from an EMBL/GenBank/DDBJ whole genome shotgun (WGS) entry which is preliminary data.</text>
</comment>